<sequence length="173" mass="19531">MCYATLLWLRSASTNHIHWCKYSALVETDGRIKTHSLARRKKEVWIRMHVLSIYRKHELRIFLVQLHSIVSVETASLKPDVKQRLRYVNEVNGGPIPSFPIFPIPDSPTNLNFPKKAGNALVTPLVFQVSMGGGDCLPSVPWNSGAFFVPRIKNDFIITQKLAPLSELAIVVL</sequence>
<dbReference type="EMBL" id="ODYU01012764">
    <property type="protein sequence ID" value="SOQ59234.1"/>
    <property type="molecule type" value="Genomic_DNA"/>
</dbReference>
<evidence type="ECO:0000313" key="1">
    <source>
        <dbReference type="EMBL" id="SOQ59234.1"/>
    </source>
</evidence>
<proteinExistence type="predicted"/>
<dbReference type="AlphaFoldDB" id="A0A2H1X3N6"/>
<gene>
    <name evidence="1" type="ORF">SFRICE_029536</name>
</gene>
<name>A0A2H1X3N6_SPOFR</name>
<reference evidence="1" key="1">
    <citation type="submission" date="2016-07" db="EMBL/GenBank/DDBJ databases">
        <authorList>
            <person name="Bretaudeau A."/>
        </authorList>
    </citation>
    <scope>NUCLEOTIDE SEQUENCE</scope>
    <source>
        <strain evidence="1">Rice</strain>
        <tissue evidence="1">Whole body</tissue>
    </source>
</reference>
<protein>
    <submittedName>
        <fullName evidence="1">SFRICE_029536</fullName>
    </submittedName>
</protein>
<organism evidence="1">
    <name type="scientific">Spodoptera frugiperda</name>
    <name type="common">Fall armyworm</name>
    <dbReference type="NCBI Taxonomy" id="7108"/>
    <lineage>
        <taxon>Eukaryota</taxon>
        <taxon>Metazoa</taxon>
        <taxon>Ecdysozoa</taxon>
        <taxon>Arthropoda</taxon>
        <taxon>Hexapoda</taxon>
        <taxon>Insecta</taxon>
        <taxon>Pterygota</taxon>
        <taxon>Neoptera</taxon>
        <taxon>Endopterygota</taxon>
        <taxon>Lepidoptera</taxon>
        <taxon>Glossata</taxon>
        <taxon>Ditrysia</taxon>
        <taxon>Noctuoidea</taxon>
        <taxon>Noctuidae</taxon>
        <taxon>Amphipyrinae</taxon>
        <taxon>Spodoptera</taxon>
    </lineage>
</organism>
<accession>A0A2H1X3N6</accession>